<dbReference type="Pfam" id="PF00059">
    <property type="entry name" value="Lectin_C"/>
    <property type="match status" value="1"/>
</dbReference>
<keyword evidence="5" id="KW-0472">Membrane</keyword>
<keyword evidence="8" id="KW-1185">Reference proteome</keyword>
<keyword evidence="5" id="KW-0812">Transmembrane</keyword>
<dbReference type="GO" id="GO:0030246">
    <property type="term" value="F:carbohydrate binding"/>
    <property type="evidence" value="ECO:0007669"/>
    <property type="project" value="UniProtKB-KW"/>
</dbReference>
<keyword evidence="1" id="KW-0430">Lectin</keyword>
<name>A0A9D3T6U9_MEGAT</name>
<feature type="domain" description="C-type lectin" evidence="6">
    <location>
        <begin position="254"/>
        <end position="382"/>
    </location>
</feature>
<dbReference type="PANTHER" id="PTHR22803">
    <property type="entry name" value="MANNOSE, PHOSPHOLIPASE, LECTIN RECEPTOR RELATED"/>
    <property type="match status" value="1"/>
</dbReference>
<dbReference type="Proteomes" id="UP001046870">
    <property type="component" value="Chromosome 15"/>
</dbReference>
<evidence type="ECO:0000256" key="1">
    <source>
        <dbReference type="ARBA" id="ARBA00022734"/>
    </source>
</evidence>
<proteinExistence type="predicted"/>
<evidence type="ECO:0000256" key="3">
    <source>
        <dbReference type="SAM" id="Coils"/>
    </source>
</evidence>
<evidence type="ECO:0000256" key="2">
    <source>
        <dbReference type="ARBA" id="ARBA00023157"/>
    </source>
</evidence>
<dbReference type="PROSITE" id="PS00615">
    <property type="entry name" value="C_TYPE_LECTIN_1"/>
    <property type="match status" value="1"/>
</dbReference>
<dbReference type="InterPro" id="IPR050111">
    <property type="entry name" value="C-type_lectin/snaclec_domain"/>
</dbReference>
<feature type="transmembrane region" description="Helical" evidence="5">
    <location>
        <begin position="70"/>
        <end position="91"/>
    </location>
</feature>
<dbReference type="InterPro" id="IPR016186">
    <property type="entry name" value="C-type_lectin-like/link_sf"/>
</dbReference>
<sequence length="383" mass="43352">MSSLQPSEQYLKTALKSHSGDLSPECDMEYNSSNEIVFCRLDQKEEESYTDSPPQPRVKSIRAPSRLTQVLLAALFLMLLCGLIALGVHYAKKNDRTNYLEAQVRNLSASLSSSEQRLADAKKNDRTDYLEAQVRSLSASLSSAEQRLADAKESDRTDYLEAQVRNLSASLSSAEQRLADAKKNDRTDYLEAQVRNLSASLSSSEQRLADAKKNDRTDYLEAQVRNLSASLSSAEQRLAASRGCIECDTGWRKFEGKCYFFSTEKKNWMQSRDYCISKGADLVIINSKQEQTFVHPPGYETHWIGLSDRETEGRWMWVDNTPLSTTEKHPWYTRQNGQHEPDNWTKGGDPEGEDCVSLGDESGITDEWFDASCKKLKRFVCEK</sequence>
<evidence type="ECO:0000259" key="6">
    <source>
        <dbReference type="PROSITE" id="PS50041"/>
    </source>
</evidence>
<comment type="caution">
    <text evidence="7">The sequence shown here is derived from an EMBL/GenBank/DDBJ whole genome shotgun (WGS) entry which is preliminary data.</text>
</comment>
<gene>
    <name evidence="7" type="ORF">MATL_G00176940</name>
</gene>
<dbReference type="InterPro" id="IPR016187">
    <property type="entry name" value="CTDL_fold"/>
</dbReference>
<dbReference type="SUPFAM" id="SSF56436">
    <property type="entry name" value="C-type lectin-like"/>
    <property type="match status" value="1"/>
</dbReference>
<dbReference type="SMART" id="SM00034">
    <property type="entry name" value="CLECT"/>
    <property type="match status" value="1"/>
</dbReference>
<keyword evidence="2" id="KW-1015">Disulfide bond</keyword>
<dbReference type="PROSITE" id="PS50041">
    <property type="entry name" value="C_TYPE_LECTIN_2"/>
    <property type="match status" value="1"/>
</dbReference>
<dbReference type="SUPFAM" id="SSF57997">
    <property type="entry name" value="Tropomyosin"/>
    <property type="match status" value="1"/>
</dbReference>
<accession>A0A9D3T6U9</accession>
<dbReference type="AlphaFoldDB" id="A0A9D3T6U9"/>
<evidence type="ECO:0000256" key="4">
    <source>
        <dbReference type="SAM" id="MobiDB-lite"/>
    </source>
</evidence>
<reference evidence="7" key="1">
    <citation type="submission" date="2021-01" db="EMBL/GenBank/DDBJ databases">
        <authorList>
            <person name="Zahm M."/>
            <person name="Roques C."/>
            <person name="Cabau C."/>
            <person name="Klopp C."/>
            <person name="Donnadieu C."/>
            <person name="Jouanno E."/>
            <person name="Lampietro C."/>
            <person name="Louis A."/>
            <person name="Herpin A."/>
            <person name="Echchiki A."/>
            <person name="Berthelot C."/>
            <person name="Parey E."/>
            <person name="Roest-Crollius H."/>
            <person name="Braasch I."/>
            <person name="Postlethwait J."/>
            <person name="Bobe J."/>
            <person name="Montfort J."/>
            <person name="Bouchez O."/>
            <person name="Begum T."/>
            <person name="Mejri S."/>
            <person name="Adams A."/>
            <person name="Chen W.-J."/>
            <person name="Guiguen Y."/>
        </authorList>
    </citation>
    <scope>NUCLEOTIDE SEQUENCE</scope>
    <source>
        <strain evidence="7">YG-15Mar2019-1</strain>
        <tissue evidence="7">Brain</tissue>
    </source>
</reference>
<dbReference type="OrthoDB" id="538816at2759"/>
<keyword evidence="3" id="KW-0175">Coiled coil</keyword>
<feature type="region of interest" description="Disordered" evidence="4">
    <location>
        <begin position="328"/>
        <end position="351"/>
    </location>
</feature>
<dbReference type="InterPro" id="IPR033989">
    <property type="entry name" value="CD209-like_CTLD"/>
</dbReference>
<keyword evidence="5" id="KW-1133">Transmembrane helix</keyword>
<evidence type="ECO:0000313" key="7">
    <source>
        <dbReference type="EMBL" id="KAG7463470.1"/>
    </source>
</evidence>
<dbReference type="InterPro" id="IPR001304">
    <property type="entry name" value="C-type_lectin-like"/>
</dbReference>
<dbReference type="CDD" id="cd03590">
    <property type="entry name" value="CLECT_DC-SIGN_like"/>
    <property type="match status" value="1"/>
</dbReference>
<dbReference type="EMBL" id="JAFDVH010000015">
    <property type="protein sequence ID" value="KAG7463470.1"/>
    <property type="molecule type" value="Genomic_DNA"/>
</dbReference>
<feature type="coiled-coil region" evidence="3">
    <location>
        <begin position="104"/>
        <end position="214"/>
    </location>
</feature>
<dbReference type="Gene3D" id="3.10.100.10">
    <property type="entry name" value="Mannose-Binding Protein A, subunit A"/>
    <property type="match status" value="1"/>
</dbReference>
<organism evidence="7 8">
    <name type="scientific">Megalops atlanticus</name>
    <name type="common">Tarpon</name>
    <name type="synonym">Clupea gigantea</name>
    <dbReference type="NCBI Taxonomy" id="7932"/>
    <lineage>
        <taxon>Eukaryota</taxon>
        <taxon>Metazoa</taxon>
        <taxon>Chordata</taxon>
        <taxon>Craniata</taxon>
        <taxon>Vertebrata</taxon>
        <taxon>Euteleostomi</taxon>
        <taxon>Actinopterygii</taxon>
        <taxon>Neopterygii</taxon>
        <taxon>Teleostei</taxon>
        <taxon>Elopiformes</taxon>
        <taxon>Megalopidae</taxon>
        <taxon>Megalops</taxon>
    </lineage>
</organism>
<evidence type="ECO:0000256" key="5">
    <source>
        <dbReference type="SAM" id="Phobius"/>
    </source>
</evidence>
<protein>
    <recommendedName>
        <fullName evidence="6">C-type lectin domain-containing protein</fullName>
    </recommendedName>
</protein>
<dbReference type="InterPro" id="IPR018378">
    <property type="entry name" value="C-type_lectin_CS"/>
</dbReference>
<evidence type="ECO:0000313" key="8">
    <source>
        <dbReference type="Proteomes" id="UP001046870"/>
    </source>
</evidence>